<accession>A0A2W4RSU6</accession>
<dbReference type="EMBL" id="QJPH01000153">
    <property type="protein sequence ID" value="PZN84479.1"/>
    <property type="molecule type" value="Genomic_DNA"/>
</dbReference>
<protein>
    <recommendedName>
        <fullName evidence="4">PEP-CTERM sorting domain-containing protein</fullName>
    </recommendedName>
</protein>
<dbReference type="AlphaFoldDB" id="A0A2W4RSU6"/>
<dbReference type="Proteomes" id="UP000249396">
    <property type="component" value="Unassembled WGS sequence"/>
</dbReference>
<feature type="chain" id="PRO_5015985892" description="PEP-CTERM sorting domain-containing protein" evidence="1">
    <location>
        <begin position="27"/>
        <end position="234"/>
    </location>
</feature>
<evidence type="ECO:0000313" key="3">
    <source>
        <dbReference type="Proteomes" id="UP000249396"/>
    </source>
</evidence>
<evidence type="ECO:0000256" key="1">
    <source>
        <dbReference type="SAM" id="SignalP"/>
    </source>
</evidence>
<reference evidence="2 3" key="1">
    <citation type="journal article" date="2018" name="Aquat. Microb. Ecol.">
        <title>Gammaproteobacterial methanotrophs dominate.</title>
        <authorList>
            <person name="Rissanen A.J."/>
            <person name="Saarenheimo J."/>
            <person name="Tiirola M."/>
            <person name="Peura S."/>
            <person name="Aalto S.L."/>
            <person name="Karvinen A."/>
            <person name="Nykanen H."/>
        </authorList>
    </citation>
    <scope>NUCLEOTIDE SEQUENCE [LARGE SCALE GENOMIC DNA]</scope>
    <source>
        <strain evidence="2">AMbin10</strain>
    </source>
</reference>
<keyword evidence="1" id="KW-0732">Signal</keyword>
<organism evidence="2 3">
    <name type="scientific">Candidatus Methylumidiphilus alinenensis</name>
    <dbReference type="NCBI Taxonomy" id="2202197"/>
    <lineage>
        <taxon>Bacteria</taxon>
        <taxon>Pseudomonadati</taxon>
        <taxon>Pseudomonadota</taxon>
        <taxon>Gammaproteobacteria</taxon>
        <taxon>Methylococcales</taxon>
        <taxon>Candidatus Methylumidiphilus</taxon>
    </lineage>
</organism>
<proteinExistence type="predicted"/>
<feature type="signal peptide" evidence="1">
    <location>
        <begin position="1"/>
        <end position="26"/>
    </location>
</feature>
<sequence length="234" mass="23532">MTMNKTLLKTIVGFGCALAMASTSQADTISLTFEGLQDFEPINTYYDGGSGGFGSTGGSNYGITFGSDSLAIISGADGGAGNFSGSPTMPTIAFFLNGPGDVLDKASGFANGFSFYYSAVIYPGTVTVWSGLDGTGTQLASLYLPVTPGGGAGCSYGSYCPWVAAGITFQGIAESALFSGTANYIGFDNITLGSDTPTPGPTPTPIPAAVYLVGSALAGVFGFSRRKASSCISA</sequence>
<evidence type="ECO:0000313" key="2">
    <source>
        <dbReference type="EMBL" id="PZN84479.1"/>
    </source>
</evidence>
<name>A0A2W4RSU6_9GAMM</name>
<comment type="caution">
    <text evidence="2">The sequence shown here is derived from an EMBL/GenBank/DDBJ whole genome shotgun (WGS) entry which is preliminary data.</text>
</comment>
<evidence type="ECO:0008006" key="4">
    <source>
        <dbReference type="Google" id="ProtNLM"/>
    </source>
</evidence>
<gene>
    <name evidence="2" type="ORF">DM484_02760</name>
</gene>